<dbReference type="EMBL" id="MLBY01000004">
    <property type="protein sequence ID" value="MEE7456892.1"/>
    <property type="molecule type" value="Genomic_DNA"/>
</dbReference>
<feature type="transmembrane region" description="Helical" evidence="7">
    <location>
        <begin position="20"/>
        <end position="40"/>
    </location>
</feature>
<sequence>MLQKNRLMKPPESRSPVARLRELAPGIALCVAVTLVSIGLQHLEEGAFEHPYIEALVIAILLGMAIRIVWSPSPLWRSGIAFSAKQLLEVAVMLLGASISFAAILASGTVLLAAIVATVVVTMAASFAICRLLGLAVRISILIACGNAICGNSAIAAVAPVINASSDDVASSISFTAILGVLMVLGLPLLIPLLGLGAGQYGILAGLTVYAVPQVLAATVPAGLVATQIGTLVKLVRVLMLGPVVVGLSLLAPRLSGAAPQAGPRRFDPFKLVPWFIVGFLVLAACRSLGLVPDLAVGPITRVAGLLTVVSMAALGLGVDVRVIGRVGGRVTAAVTLSLVLLLLISLGLIHLLRLG</sequence>
<keyword evidence="5 7" id="KW-1133">Transmembrane helix</keyword>
<dbReference type="PANTHER" id="PTHR30106">
    <property type="entry name" value="INNER MEMBRANE PROTEIN YEIH-RELATED"/>
    <property type="match status" value="1"/>
</dbReference>
<feature type="transmembrane region" description="Helical" evidence="7">
    <location>
        <begin position="272"/>
        <end position="290"/>
    </location>
</feature>
<dbReference type="Pfam" id="PF03601">
    <property type="entry name" value="Cons_hypoth698"/>
    <property type="match status" value="1"/>
</dbReference>
<name>A0ABU7T8I8_9HYPH</name>
<feature type="transmembrane region" description="Helical" evidence="7">
    <location>
        <begin position="169"/>
        <end position="191"/>
    </location>
</feature>
<feature type="transmembrane region" description="Helical" evidence="7">
    <location>
        <begin position="331"/>
        <end position="353"/>
    </location>
</feature>
<gene>
    <name evidence="8" type="ORF">MRSR164_08930</name>
</gene>
<evidence type="ECO:0000256" key="2">
    <source>
        <dbReference type="ARBA" id="ARBA00007977"/>
    </source>
</evidence>
<feature type="transmembrane region" description="Helical" evidence="7">
    <location>
        <begin position="232"/>
        <end position="251"/>
    </location>
</feature>
<keyword evidence="9" id="KW-1185">Reference proteome</keyword>
<protein>
    <submittedName>
        <fullName evidence="8">Sulfate exporter family transporter</fullName>
    </submittedName>
</protein>
<evidence type="ECO:0000256" key="1">
    <source>
        <dbReference type="ARBA" id="ARBA00004651"/>
    </source>
</evidence>
<feature type="transmembrane region" description="Helical" evidence="7">
    <location>
        <begin position="296"/>
        <end position="319"/>
    </location>
</feature>
<comment type="caution">
    <text evidence="8">The sequence shown here is derived from an EMBL/GenBank/DDBJ whole genome shotgun (WGS) entry which is preliminary data.</text>
</comment>
<proteinExistence type="inferred from homology"/>
<evidence type="ECO:0000313" key="8">
    <source>
        <dbReference type="EMBL" id="MEE7456892.1"/>
    </source>
</evidence>
<feature type="transmembrane region" description="Helical" evidence="7">
    <location>
        <begin position="52"/>
        <end position="70"/>
    </location>
</feature>
<feature type="transmembrane region" description="Helical" evidence="7">
    <location>
        <begin position="82"/>
        <end position="105"/>
    </location>
</feature>
<dbReference type="InterPro" id="IPR018383">
    <property type="entry name" value="UPF0324_pro"/>
</dbReference>
<comment type="subcellular location">
    <subcellularLocation>
        <location evidence="1">Cell membrane</location>
        <topology evidence="1">Multi-pass membrane protein</topology>
    </subcellularLocation>
</comment>
<evidence type="ECO:0000313" key="9">
    <source>
        <dbReference type="Proteomes" id="UP001349262"/>
    </source>
</evidence>
<evidence type="ECO:0000256" key="3">
    <source>
        <dbReference type="ARBA" id="ARBA00022475"/>
    </source>
</evidence>
<reference evidence="8 9" key="1">
    <citation type="journal article" date="2012" name="Genet. Mol. Biol.">
        <title>Analysis of 16S rRNA and mxaF genes revealing insights into Methylobacterium niche-specific plant association.</title>
        <authorList>
            <person name="Dourado M.N."/>
            <person name="Andreote F.D."/>
            <person name="Dini-Andreote F."/>
            <person name="Conti R."/>
            <person name="Araujo J.M."/>
            <person name="Araujo W.L."/>
        </authorList>
    </citation>
    <scope>NUCLEOTIDE SEQUENCE [LARGE SCALE GENOMIC DNA]</scope>
    <source>
        <strain evidence="8 9">SR1.6/4</strain>
    </source>
</reference>
<feature type="transmembrane region" description="Helical" evidence="7">
    <location>
        <begin position="111"/>
        <end position="134"/>
    </location>
</feature>
<keyword evidence="6 7" id="KW-0472">Membrane</keyword>
<comment type="similarity">
    <text evidence="2">Belongs to the UPF0324 family.</text>
</comment>
<dbReference type="Proteomes" id="UP001349262">
    <property type="component" value="Unassembled WGS sequence"/>
</dbReference>
<dbReference type="PANTHER" id="PTHR30106:SF2">
    <property type="entry name" value="UPF0324 INNER MEMBRANE PROTEIN YEIH"/>
    <property type="match status" value="1"/>
</dbReference>
<keyword evidence="3" id="KW-1003">Cell membrane</keyword>
<organism evidence="8 9">
    <name type="scientific">Methylobacterium radiotolerans</name>
    <dbReference type="NCBI Taxonomy" id="31998"/>
    <lineage>
        <taxon>Bacteria</taxon>
        <taxon>Pseudomonadati</taxon>
        <taxon>Pseudomonadota</taxon>
        <taxon>Alphaproteobacteria</taxon>
        <taxon>Hyphomicrobiales</taxon>
        <taxon>Methylobacteriaceae</taxon>
        <taxon>Methylobacterium</taxon>
    </lineage>
</organism>
<evidence type="ECO:0000256" key="5">
    <source>
        <dbReference type="ARBA" id="ARBA00022989"/>
    </source>
</evidence>
<evidence type="ECO:0000256" key="6">
    <source>
        <dbReference type="ARBA" id="ARBA00023136"/>
    </source>
</evidence>
<keyword evidence="4 7" id="KW-0812">Transmembrane</keyword>
<feature type="transmembrane region" description="Helical" evidence="7">
    <location>
        <begin position="141"/>
        <end position="163"/>
    </location>
</feature>
<evidence type="ECO:0000256" key="4">
    <source>
        <dbReference type="ARBA" id="ARBA00022692"/>
    </source>
</evidence>
<accession>A0ABU7T8I8</accession>
<feature type="transmembrane region" description="Helical" evidence="7">
    <location>
        <begin position="203"/>
        <end position="226"/>
    </location>
</feature>
<evidence type="ECO:0000256" key="7">
    <source>
        <dbReference type="SAM" id="Phobius"/>
    </source>
</evidence>